<dbReference type="PANTHER" id="PTHR13610">
    <property type="entry name" value="METHYLTRANSFERASE DOMAIN-CONTAINING PROTEIN"/>
    <property type="match status" value="1"/>
</dbReference>
<reference evidence="5 6" key="1">
    <citation type="submission" date="2023-12" db="EMBL/GenBank/DDBJ databases">
        <title>Genome sequencing and assembly of bacterial species from a model synthetic community.</title>
        <authorList>
            <person name="Hogle S.L."/>
        </authorList>
    </citation>
    <scope>NUCLEOTIDE SEQUENCE [LARGE SCALE GENOMIC DNA]</scope>
    <source>
        <strain evidence="5 6">HAMBI 2494</strain>
    </source>
</reference>
<evidence type="ECO:0000256" key="3">
    <source>
        <dbReference type="ARBA" id="ARBA00022691"/>
    </source>
</evidence>
<dbReference type="SUPFAM" id="SSF53335">
    <property type="entry name" value="S-adenosyl-L-methionine-dependent methyltransferases"/>
    <property type="match status" value="1"/>
</dbReference>
<dbReference type="GO" id="GO:0032259">
    <property type="term" value="P:methylation"/>
    <property type="evidence" value="ECO:0007669"/>
    <property type="project" value="UniProtKB-KW"/>
</dbReference>
<sequence>MMTLLSYTAVALTLLAGLSLVIFTALTGVPTLSSRGVEASDVVALLKQANLARSAVIVDLGSGWGALVVAVARAFPEAMVEGIEISLFPYLISRLRASGLPNVTLRWGDFHRSNLRRAHAIVCYLMPSAMPAVSNLLDRDLRPGTAVVSNTFLFRGRTAGAVRRGSQRGLVALYFWPARRRVADDRE</sequence>
<keyword evidence="1 5" id="KW-0489">Methyltransferase</keyword>
<accession>A0ABZ0WQ20</accession>
<keyword evidence="6" id="KW-1185">Reference proteome</keyword>
<dbReference type="EMBL" id="CP139965">
    <property type="protein sequence ID" value="WQD79475.1"/>
    <property type="molecule type" value="Genomic_DNA"/>
</dbReference>
<dbReference type="RefSeq" id="WP_114815147.1">
    <property type="nucleotide sequence ID" value="NZ_CP139965.1"/>
</dbReference>
<dbReference type="InterPro" id="IPR026170">
    <property type="entry name" value="FAM173A/B"/>
</dbReference>
<dbReference type="GO" id="GO:0008168">
    <property type="term" value="F:methyltransferase activity"/>
    <property type="evidence" value="ECO:0007669"/>
    <property type="project" value="UniProtKB-KW"/>
</dbReference>
<organism evidence="5 6">
    <name type="scientific">Paraburkholderia kururiensis</name>
    <dbReference type="NCBI Taxonomy" id="984307"/>
    <lineage>
        <taxon>Bacteria</taxon>
        <taxon>Pseudomonadati</taxon>
        <taxon>Pseudomonadota</taxon>
        <taxon>Betaproteobacteria</taxon>
        <taxon>Burkholderiales</taxon>
        <taxon>Burkholderiaceae</taxon>
        <taxon>Paraburkholderia</taxon>
    </lineage>
</organism>
<dbReference type="InterPro" id="IPR001077">
    <property type="entry name" value="COMT_C"/>
</dbReference>
<feature type="domain" description="O-methyltransferase C-terminal" evidence="4">
    <location>
        <begin position="44"/>
        <end position="122"/>
    </location>
</feature>
<evidence type="ECO:0000256" key="2">
    <source>
        <dbReference type="ARBA" id="ARBA00022679"/>
    </source>
</evidence>
<name>A0ABZ0WQ20_9BURK</name>
<protein>
    <submittedName>
        <fullName evidence="5">Methyltransferase</fullName>
    </submittedName>
</protein>
<gene>
    <name evidence="5" type="ORF">U0042_07215</name>
</gene>
<dbReference type="Pfam" id="PF00891">
    <property type="entry name" value="Methyltransf_2"/>
    <property type="match status" value="1"/>
</dbReference>
<dbReference type="Gene3D" id="3.40.50.150">
    <property type="entry name" value="Vaccinia Virus protein VP39"/>
    <property type="match status" value="1"/>
</dbReference>
<dbReference type="PANTHER" id="PTHR13610:SF9">
    <property type="entry name" value="FI06469P"/>
    <property type="match status" value="1"/>
</dbReference>
<evidence type="ECO:0000259" key="4">
    <source>
        <dbReference type="Pfam" id="PF00891"/>
    </source>
</evidence>
<evidence type="ECO:0000313" key="5">
    <source>
        <dbReference type="EMBL" id="WQD79475.1"/>
    </source>
</evidence>
<evidence type="ECO:0000313" key="6">
    <source>
        <dbReference type="Proteomes" id="UP001325479"/>
    </source>
</evidence>
<dbReference type="Proteomes" id="UP001325479">
    <property type="component" value="Chromosome"/>
</dbReference>
<keyword evidence="2" id="KW-0808">Transferase</keyword>
<proteinExistence type="predicted"/>
<evidence type="ECO:0000256" key="1">
    <source>
        <dbReference type="ARBA" id="ARBA00022603"/>
    </source>
</evidence>
<keyword evidence="3" id="KW-0949">S-adenosyl-L-methionine</keyword>
<dbReference type="InterPro" id="IPR029063">
    <property type="entry name" value="SAM-dependent_MTases_sf"/>
</dbReference>